<gene>
    <name evidence="3" type="ordered locus">AciX9_0529</name>
</gene>
<reference evidence="4" key="1">
    <citation type="submission" date="2011-01" db="EMBL/GenBank/DDBJ databases">
        <title>Complete sequence of chromosome of Acidobacterium sp. MP5ACTX9.</title>
        <authorList>
            <consortium name="US DOE Joint Genome Institute"/>
            <person name="Lucas S."/>
            <person name="Copeland A."/>
            <person name="Lapidus A."/>
            <person name="Cheng J.-F."/>
            <person name="Goodwin L."/>
            <person name="Pitluck S."/>
            <person name="Teshima H."/>
            <person name="Detter J.C."/>
            <person name="Han C."/>
            <person name="Tapia R."/>
            <person name="Land M."/>
            <person name="Hauser L."/>
            <person name="Kyrpides N."/>
            <person name="Ivanova N."/>
            <person name="Ovchinnikova G."/>
            <person name="Pagani I."/>
            <person name="Rawat S.R."/>
            <person name="Mannisto M."/>
            <person name="Haggblom M.M."/>
            <person name="Woyke T."/>
        </authorList>
    </citation>
    <scope>NUCLEOTIDE SEQUENCE [LARGE SCALE GENOMIC DNA]</scope>
    <source>
        <strain evidence="4">MP5ACTX9</strain>
    </source>
</reference>
<keyword evidence="1" id="KW-0472">Membrane</keyword>
<dbReference type="EMBL" id="CP002480">
    <property type="protein sequence ID" value="ADW67601.1"/>
    <property type="molecule type" value="Genomic_DNA"/>
</dbReference>
<accession>E8WYK3</accession>
<evidence type="ECO:0000256" key="1">
    <source>
        <dbReference type="SAM" id="Phobius"/>
    </source>
</evidence>
<evidence type="ECO:0000313" key="3">
    <source>
        <dbReference type="EMBL" id="ADW67601.1"/>
    </source>
</evidence>
<protein>
    <submittedName>
        <fullName evidence="3">Uncharacterized protein</fullName>
    </submittedName>
</protein>
<organism evidence="4">
    <name type="scientific">Granulicella tundricola (strain ATCC BAA-1859 / DSM 23138 / MP5ACTX9)</name>
    <dbReference type="NCBI Taxonomy" id="1198114"/>
    <lineage>
        <taxon>Bacteria</taxon>
        <taxon>Pseudomonadati</taxon>
        <taxon>Acidobacteriota</taxon>
        <taxon>Terriglobia</taxon>
        <taxon>Terriglobales</taxon>
        <taxon>Acidobacteriaceae</taxon>
        <taxon>Granulicella</taxon>
    </lineage>
</organism>
<sequence length="408" mass="41372">MLAAVGAAGLLSGGAGAQQAPANSGTMLVMAPLPLLPQKLAGMTLAQTAAGVATDATAQEFSADCSALPMNPPPSAGGSGVTCAAVLKEDGLTRFASGSYARAAGAPVGVLALEFGDATGAYSAYTFYRSLMKAPRVTGGDARVGKAAETSSDADGSVAWAGTAIVRVTGRVAPNELTAIVSALPKVGGRRGIAPLLPTLLPEKGLEAATARYALGAAGYKAMNGVLPAEMLDWSKSTEAITAGYSAGGKGTVTLLMYPTPQIAGDRGRAVVKYINDTGPAQFGTVKMRRVGPLVGLTTGGLGATQAQELMTALHLSQDLSFDKPMPLEFHAEIRKTATLLQSIAIFCGIGTLAAIVLGVFLGGARAGIRVLQGKPAHSDPEFLTIDLRDKPKGFFAKKDEPKSGAVS</sequence>
<dbReference type="eggNOG" id="ENOG5033RCM">
    <property type="taxonomic scope" value="Bacteria"/>
</dbReference>
<dbReference type="InterPro" id="IPR046534">
    <property type="entry name" value="DUF6599"/>
</dbReference>
<feature type="chain" id="PRO_5003230466" evidence="2">
    <location>
        <begin position="18"/>
        <end position="408"/>
    </location>
</feature>
<keyword evidence="1" id="KW-0812">Transmembrane</keyword>
<keyword evidence="4" id="KW-1185">Reference proteome</keyword>
<dbReference type="KEGG" id="acm:AciX9_0529"/>
<evidence type="ECO:0000313" key="4">
    <source>
        <dbReference type="Proteomes" id="UP000000343"/>
    </source>
</evidence>
<evidence type="ECO:0000256" key="2">
    <source>
        <dbReference type="SAM" id="SignalP"/>
    </source>
</evidence>
<feature type="signal peptide" evidence="2">
    <location>
        <begin position="1"/>
        <end position="17"/>
    </location>
</feature>
<dbReference type="PaxDb" id="1198114-AciX9_0529"/>
<keyword evidence="1" id="KW-1133">Transmembrane helix</keyword>
<dbReference type="OrthoDB" id="109092at2"/>
<keyword evidence="2" id="KW-0732">Signal</keyword>
<name>E8WYK3_GRATM</name>
<proteinExistence type="predicted"/>
<dbReference type="Pfam" id="PF20244">
    <property type="entry name" value="DUF6599"/>
    <property type="match status" value="1"/>
</dbReference>
<feature type="transmembrane region" description="Helical" evidence="1">
    <location>
        <begin position="344"/>
        <end position="365"/>
    </location>
</feature>
<dbReference type="Proteomes" id="UP000000343">
    <property type="component" value="Chromosome"/>
</dbReference>
<dbReference type="HOGENOM" id="CLU_056494_0_0_0"/>
<dbReference type="RefSeq" id="WP_013578929.1">
    <property type="nucleotide sequence ID" value="NC_015064.1"/>
</dbReference>
<dbReference type="AlphaFoldDB" id="E8WYK3"/>